<name>A0A1G6GV93_9GAMM</name>
<organism evidence="2 3">
    <name type="scientific">Acinetobacter boissieri</name>
    <dbReference type="NCBI Taxonomy" id="1219383"/>
    <lineage>
        <taxon>Bacteria</taxon>
        <taxon>Pseudomonadati</taxon>
        <taxon>Pseudomonadota</taxon>
        <taxon>Gammaproteobacteria</taxon>
        <taxon>Moraxellales</taxon>
        <taxon>Moraxellaceae</taxon>
        <taxon>Acinetobacter</taxon>
    </lineage>
</organism>
<evidence type="ECO:0000256" key="1">
    <source>
        <dbReference type="SAM" id="Phobius"/>
    </source>
</evidence>
<feature type="transmembrane region" description="Helical" evidence="1">
    <location>
        <begin position="331"/>
        <end position="352"/>
    </location>
</feature>
<dbReference type="Proteomes" id="UP000242501">
    <property type="component" value="Unassembled WGS sequence"/>
</dbReference>
<keyword evidence="1" id="KW-0812">Transmembrane</keyword>
<reference evidence="3" key="1">
    <citation type="submission" date="2016-09" db="EMBL/GenBank/DDBJ databases">
        <authorList>
            <person name="Varghese N."/>
            <person name="Submissions S."/>
        </authorList>
    </citation>
    <scope>NUCLEOTIDE SEQUENCE [LARGE SCALE GENOMIC DNA]</scope>
    <source>
        <strain evidence="3">ANC 4422</strain>
    </source>
</reference>
<evidence type="ECO:0000313" key="2">
    <source>
        <dbReference type="EMBL" id="SDB85615.1"/>
    </source>
</evidence>
<feature type="transmembrane region" description="Helical" evidence="1">
    <location>
        <begin position="288"/>
        <end position="311"/>
    </location>
</feature>
<sequence>MFLNFKAFYTVFYWRILFFSKQTFSVLKNYRNIFLLLTLLLGPMFFLILSSLSTFVVRLIDPISVLDSFLIWSGFLVIYLVSVLAQKKSILGGVEYYFLVKNNLGKYSHYFLNIFIILISNTVLLIPFLISLFSIFYHNNHLNIFLSFLTILSYILLLLNIQLTIVTANRIIFLSLCLFTYISIFLIPILGKLYISLLINIILLIFSFYKLSNNIQILNEKSNTRYYNINCIKISRNSSLNFNLNKIILQYILLKEIFFQKIILIIISILPLVIYFIKGYFYWENIKIINLISLSIISFIAVSLGKIGYLFNYKYRSSLCFLIKNGLDYRIYYLSFFSNLLFFSTILSIPAISTINMTLSLVSFFKILLILYLGVFLSFLVSKKIEDHHIIFKFFIWIFMIISFYYSIFSHF</sequence>
<evidence type="ECO:0000313" key="3">
    <source>
        <dbReference type="Proteomes" id="UP000242501"/>
    </source>
</evidence>
<keyword evidence="1" id="KW-0472">Membrane</keyword>
<feature type="transmembrane region" description="Helical" evidence="1">
    <location>
        <begin position="390"/>
        <end position="409"/>
    </location>
</feature>
<feature type="transmembrane region" description="Helical" evidence="1">
    <location>
        <begin position="110"/>
        <end position="136"/>
    </location>
</feature>
<keyword evidence="3" id="KW-1185">Reference proteome</keyword>
<protein>
    <submittedName>
        <fullName evidence="2">Uncharacterized protein</fullName>
    </submittedName>
</protein>
<feature type="transmembrane region" description="Helical" evidence="1">
    <location>
        <begin position="193"/>
        <end position="211"/>
    </location>
</feature>
<feature type="transmembrane region" description="Helical" evidence="1">
    <location>
        <begin position="142"/>
        <end position="159"/>
    </location>
</feature>
<feature type="transmembrane region" description="Helical" evidence="1">
    <location>
        <begin position="358"/>
        <end position="381"/>
    </location>
</feature>
<feature type="transmembrane region" description="Helical" evidence="1">
    <location>
        <begin position="262"/>
        <end position="282"/>
    </location>
</feature>
<feature type="transmembrane region" description="Helical" evidence="1">
    <location>
        <begin position="33"/>
        <end position="57"/>
    </location>
</feature>
<dbReference type="EMBL" id="FMYL01000002">
    <property type="protein sequence ID" value="SDB85615.1"/>
    <property type="molecule type" value="Genomic_DNA"/>
</dbReference>
<dbReference type="AlphaFoldDB" id="A0A1G6GV93"/>
<proteinExistence type="predicted"/>
<keyword evidence="1" id="KW-1133">Transmembrane helix</keyword>
<gene>
    <name evidence="2" type="ORF">SAMN05421733_102248</name>
</gene>
<accession>A0A1G6GV93</accession>
<feature type="transmembrane region" description="Helical" evidence="1">
    <location>
        <begin position="171"/>
        <end position="187"/>
    </location>
</feature>
<feature type="transmembrane region" description="Helical" evidence="1">
    <location>
        <begin position="69"/>
        <end position="85"/>
    </location>
</feature>